<keyword evidence="2" id="KW-0804">Transcription</keyword>
<reference evidence="5 6" key="1">
    <citation type="submission" date="2013-08" db="EMBL/GenBank/DDBJ databases">
        <title>Genome sequencing of Cellulomonas bogoriensis 69B4.</title>
        <authorList>
            <person name="Chen F."/>
            <person name="Li Y."/>
            <person name="Wang G."/>
        </authorList>
    </citation>
    <scope>NUCLEOTIDE SEQUENCE [LARGE SCALE GENOMIC DNA]</scope>
    <source>
        <strain evidence="5 6">69B4</strain>
    </source>
</reference>
<evidence type="ECO:0000313" key="6">
    <source>
        <dbReference type="Proteomes" id="UP000054314"/>
    </source>
</evidence>
<proteinExistence type="predicted"/>
<comment type="caution">
    <text evidence="5">The sequence shown here is derived from an EMBL/GenBank/DDBJ whole genome shotgun (WGS) entry which is preliminary data.</text>
</comment>
<dbReference type="GO" id="GO:0003700">
    <property type="term" value="F:DNA-binding transcription factor activity"/>
    <property type="evidence" value="ECO:0007669"/>
    <property type="project" value="InterPro"/>
</dbReference>
<dbReference type="InterPro" id="IPR001034">
    <property type="entry name" value="DeoR_HTH"/>
</dbReference>
<dbReference type="InterPro" id="IPR051534">
    <property type="entry name" value="CBASS_pafABC_assoc_protein"/>
</dbReference>
<dbReference type="PANTHER" id="PTHR34580:SF1">
    <property type="entry name" value="PROTEIN PAFC"/>
    <property type="match status" value="1"/>
</dbReference>
<organism evidence="5 6">
    <name type="scientific">Cellulomonas bogoriensis 69B4 = DSM 16987</name>
    <dbReference type="NCBI Taxonomy" id="1386082"/>
    <lineage>
        <taxon>Bacteria</taxon>
        <taxon>Bacillati</taxon>
        <taxon>Actinomycetota</taxon>
        <taxon>Actinomycetes</taxon>
        <taxon>Micrococcales</taxon>
        <taxon>Cellulomonadaceae</taxon>
        <taxon>Cellulomonas</taxon>
    </lineage>
</organism>
<dbReference type="InterPro" id="IPR013196">
    <property type="entry name" value="HTH_11"/>
</dbReference>
<dbReference type="Gene3D" id="1.10.10.10">
    <property type="entry name" value="Winged helix-like DNA-binding domain superfamily/Winged helix DNA-binding domain"/>
    <property type="match status" value="1"/>
</dbReference>
<dbReference type="InterPro" id="IPR036388">
    <property type="entry name" value="WH-like_DNA-bd_sf"/>
</dbReference>
<dbReference type="InterPro" id="IPR028349">
    <property type="entry name" value="PafC-like"/>
</dbReference>
<name>A0A0A0BXB2_9CELL</name>
<dbReference type="InterPro" id="IPR057727">
    <property type="entry name" value="WCX_dom"/>
</dbReference>
<dbReference type="InterPro" id="IPR036390">
    <property type="entry name" value="WH_DNA-bd_sf"/>
</dbReference>
<gene>
    <name evidence="5" type="ORF">N869_16450</name>
</gene>
<dbReference type="PIRSF" id="PIRSF016838">
    <property type="entry name" value="PafC"/>
    <property type="match status" value="1"/>
</dbReference>
<dbReference type="EMBL" id="AXCZ01000071">
    <property type="protein sequence ID" value="KGM13048.1"/>
    <property type="molecule type" value="Genomic_DNA"/>
</dbReference>
<sequence length="341" mass="36905">MRADRLLSLLWMLRARGSLTAPAVARELGVSVRTVYRDVESLSTAGVPVYCVPGRGGGIRLDPGFRTDVTGLTPQESQALLAAAAVSGAQDLGLLEALTSARLKLTAALPASTRDAVDMVTGRVVVDAGGWLPHRTPVHLDALQHAVMGDRRVRIGYRSRGTAHTRDRHLDAFGLVCSAGTWYLAGAQEGRVRFFHLARISSVEVLDEPTDRPPDLDLRGLWEESRARFRARFTPEPVEALVRPDRIAELLTLAQALEPPGPGTSPGYSRVLLRFSDRSHAVEVLRRFGPDALVLEPADLRETLLVEARSTCLAYEQVSGSAGPRRGGRPIPPGTRAAPSR</sequence>
<dbReference type="AlphaFoldDB" id="A0A0A0BXB2"/>
<protein>
    <submittedName>
        <fullName evidence="5">DeoR faimly transcriptional regulator</fullName>
    </submittedName>
</protein>
<accession>A0A0A0BXB2</accession>
<evidence type="ECO:0000313" key="5">
    <source>
        <dbReference type="EMBL" id="KGM13048.1"/>
    </source>
</evidence>
<dbReference type="PROSITE" id="PS52050">
    <property type="entry name" value="WYL"/>
    <property type="match status" value="1"/>
</dbReference>
<evidence type="ECO:0000256" key="2">
    <source>
        <dbReference type="ARBA" id="ARBA00023163"/>
    </source>
</evidence>
<evidence type="ECO:0000259" key="4">
    <source>
        <dbReference type="PROSITE" id="PS51000"/>
    </source>
</evidence>
<keyword evidence="1" id="KW-0805">Transcription regulation</keyword>
<dbReference type="RefSeq" id="WP_052105251.1">
    <property type="nucleotide sequence ID" value="NZ_AXCZ01000071.1"/>
</dbReference>
<feature type="region of interest" description="Disordered" evidence="3">
    <location>
        <begin position="317"/>
        <end position="341"/>
    </location>
</feature>
<dbReference type="OrthoDB" id="3171994at2"/>
<dbReference type="Proteomes" id="UP000054314">
    <property type="component" value="Unassembled WGS sequence"/>
</dbReference>
<dbReference type="Pfam" id="PF13280">
    <property type="entry name" value="WYL"/>
    <property type="match status" value="1"/>
</dbReference>
<dbReference type="PROSITE" id="PS51000">
    <property type="entry name" value="HTH_DEOR_2"/>
    <property type="match status" value="1"/>
</dbReference>
<evidence type="ECO:0000256" key="1">
    <source>
        <dbReference type="ARBA" id="ARBA00023015"/>
    </source>
</evidence>
<feature type="domain" description="HTH deoR-type" evidence="4">
    <location>
        <begin position="2"/>
        <end position="60"/>
    </location>
</feature>
<keyword evidence="6" id="KW-1185">Reference proteome</keyword>
<dbReference type="Pfam" id="PF08279">
    <property type="entry name" value="HTH_11"/>
    <property type="match status" value="1"/>
</dbReference>
<evidence type="ECO:0000256" key="3">
    <source>
        <dbReference type="SAM" id="MobiDB-lite"/>
    </source>
</evidence>
<dbReference type="SUPFAM" id="SSF46785">
    <property type="entry name" value="Winged helix' DNA-binding domain"/>
    <property type="match status" value="1"/>
</dbReference>
<dbReference type="InterPro" id="IPR026881">
    <property type="entry name" value="WYL_dom"/>
</dbReference>
<dbReference type="PANTHER" id="PTHR34580">
    <property type="match status" value="1"/>
</dbReference>
<dbReference type="Pfam" id="PF25583">
    <property type="entry name" value="WCX"/>
    <property type="match status" value="1"/>
</dbReference>